<dbReference type="Proteomes" id="UP000314294">
    <property type="component" value="Unassembled WGS sequence"/>
</dbReference>
<name>A0A4Z2HTE6_9TELE</name>
<accession>A0A4Z2HTE6</accession>
<evidence type="ECO:0000313" key="3">
    <source>
        <dbReference type="Proteomes" id="UP000314294"/>
    </source>
</evidence>
<proteinExistence type="predicted"/>
<reference evidence="2 3" key="1">
    <citation type="submission" date="2019-03" db="EMBL/GenBank/DDBJ databases">
        <title>First draft genome of Liparis tanakae, snailfish: a comprehensive survey of snailfish specific genes.</title>
        <authorList>
            <person name="Kim W."/>
            <person name="Song I."/>
            <person name="Jeong J.-H."/>
            <person name="Kim D."/>
            <person name="Kim S."/>
            <person name="Ryu S."/>
            <person name="Song J.Y."/>
            <person name="Lee S.K."/>
        </authorList>
    </citation>
    <scope>NUCLEOTIDE SEQUENCE [LARGE SCALE GENOMIC DNA]</scope>
    <source>
        <tissue evidence="2">Muscle</tissue>
    </source>
</reference>
<evidence type="ECO:0000313" key="2">
    <source>
        <dbReference type="EMBL" id="TNN68233.1"/>
    </source>
</evidence>
<evidence type="ECO:0000256" key="1">
    <source>
        <dbReference type="SAM" id="MobiDB-lite"/>
    </source>
</evidence>
<sequence>MYGNQQEGEGSRLHDAVLSSLSAALMFRLACEQLLEEEKYLPDNSRVRFLEAFDSFEVAFCYTTTAQTRRPPASSREQHIRHPDSRILQVKHQNRIT</sequence>
<feature type="compositionally biased region" description="Basic and acidic residues" evidence="1">
    <location>
        <begin position="76"/>
        <end position="85"/>
    </location>
</feature>
<dbReference type="AlphaFoldDB" id="A0A4Z2HTE6"/>
<protein>
    <submittedName>
        <fullName evidence="2">Uncharacterized protein</fullName>
    </submittedName>
</protein>
<keyword evidence="3" id="KW-1185">Reference proteome</keyword>
<dbReference type="EMBL" id="SRLO01000193">
    <property type="protein sequence ID" value="TNN68233.1"/>
    <property type="molecule type" value="Genomic_DNA"/>
</dbReference>
<feature type="region of interest" description="Disordered" evidence="1">
    <location>
        <begin position="67"/>
        <end position="97"/>
    </location>
</feature>
<organism evidence="2 3">
    <name type="scientific">Liparis tanakae</name>
    <name type="common">Tanaka's snailfish</name>
    <dbReference type="NCBI Taxonomy" id="230148"/>
    <lineage>
        <taxon>Eukaryota</taxon>
        <taxon>Metazoa</taxon>
        <taxon>Chordata</taxon>
        <taxon>Craniata</taxon>
        <taxon>Vertebrata</taxon>
        <taxon>Euteleostomi</taxon>
        <taxon>Actinopterygii</taxon>
        <taxon>Neopterygii</taxon>
        <taxon>Teleostei</taxon>
        <taxon>Neoteleostei</taxon>
        <taxon>Acanthomorphata</taxon>
        <taxon>Eupercaria</taxon>
        <taxon>Perciformes</taxon>
        <taxon>Cottioidei</taxon>
        <taxon>Cottales</taxon>
        <taxon>Liparidae</taxon>
        <taxon>Liparis</taxon>
    </lineage>
</organism>
<comment type="caution">
    <text evidence="2">The sequence shown here is derived from an EMBL/GenBank/DDBJ whole genome shotgun (WGS) entry which is preliminary data.</text>
</comment>
<gene>
    <name evidence="2" type="ORF">EYF80_021555</name>
</gene>